<keyword evidence="7" id="KW-1185">Reference proteome</keyword>
<evidence type="ECO:0000256" key="4">
    <source>
        <dbReference type="ARBA" id="ARBA00023163"/>
    </source>
</evidence>
<protein>
    <submittedName>
        <fullName evidence="6">LysR family transcriptional regulator</fullName>
    </submittedName>
</protein>
<dbReference type="Gene3D" id="3.40.190.10">
    <property type="entry name" value="Periplasmic binding protein-like II"/>
    <property type="match status" value="2"/>
</dbReference>
<evidence type="ECO:0000256" key="1">
    <source>
        <dbReference type="ARBA" id="ARBA00009437"/>
    </source>
</evidence>
<organism evidence="6 7">
    <name type="scientific">Psychrobacter fozii</name>
    <dbReference type="NCBI Taxonomy" id="198480"/>
    <lineage>
        <taxon>Bacteria</taxon>
        <taxon>Pseudomonadati</taxon>
        <taxon>Pseudomonadota</taxon>
        <taxon>Gammaproteobacteria</taxon>
        <taxon>Moraxellales</taxon>
        <taxon>Moraxellaceae</taxon>
        <taxon>Psychrobacter</taxon>
    </lineage>
</organism>
<evidence type="ECO:0000259" key="5">
    <source>
        <dbReference type="PROSITE" id="PS50931"/>
    </source>
</evidence>
<dbReference type="Gene3D" id="1.10.10.10">
    <property type="entry name" value="Winged helix-like DNA-binding domain superfamily/Winged helix DNA-binding domain"/>
    <property type="match status" value="1"/>
</dbReference>
<dbReference type="AlphaFoldDB" id="A0A2V4UEN1"/>
<evidence type="ECO:0000256" key="3">
    <source>
        <dbReference type="ARBA" id="ARBA00023125"/>
    </source>
</evidence>
<dbReference type="EMBL" id="QJSU01000006">
    <property type="protein sequence ID" value="PYE38643.1"/>
    <property type="molecule type" value="Genomic_DNA"/>
</dbReference>
<dbReference type="Pfam" id="PF00126">
    <property type="entry name" value="HTH_1"/>
    <property type="match status" value="1"/>
</dbReference>
<accession>A0A2V4UEN1</accession>
<reference evidence="6 7" key="1">
    <citation type="submission" date="2018-06" db="EMBL/GenBank/DDBJ databases">
        <title>Genomic Encyclopedia of Type Strains, Phase III (KMG-III): the genomes of soil and plant-associated and newly described type strains.</title>
        <authorList>
            <person name="Whitman W."/>
        </authorList>
    </citation>
    <scope>NUCLEOTIDE SEQUENCE [LARGE SCALE GENOMIC DNA]</scope>
    <source>
        <strain evidence="6 7">CECT 5889</strain>
    </source>
</reference>
<dbReference type="InterPro" id="IPR005119">
    <property type="entry name" value="LysR_subst-bd"/>
</dbReference>
<gene>
    <name evidence="6" type="ORF">DFP82_10647</name>
</gene>
<dbReference type="PANTHER" id="PTHR30537:SF74">
    <property type="entry name" value="HTH-TYPE TRANSCRIPTIONAL REGULATOR TRPI"/>
    <property type="match status" value="1"/>
</dbReference>
<dbReference type="InterPro" id="IPR000847">
    <property type="entry name" value="LysR_HTH_N"/>
</dbReference>
<dbReference type="InterPro" id="IPR036390">
    <property type="entry name" value="WH_DNA-bd_sf"/>
</dbReference>
<dbReference type="PANTHER" id="PTHR30537">
    <property type="entry name" value="HTH-TYPE TRANSCRIPTIONAL REGULATOR"/>
    <property type="match status" value="1"/>
</dbReference>
<dbReference type="InterPro" id="IPR036388">
    <property type="entry name" value="WH-like_DNA-bd_sf"/>
</dbReference>
<dbReference type="RefSeq" id="WP_110923393.1">
    <property type="nucleotide sequence ID" value="NZ_QJSU01000006.1"/>
</dbReference>
<dbReference type="PROSITE" id="PS50931">
    <property type="entry name" value="HTH_LYSR"/>
    <property type="match status" value="1"/>
</dbReference>
<dbReference type="Pfam" id="PF03466">
    <property type="entry name" value="LysR_substrate"/>
    <property type="match status" value="1"/>
</dbReference>
<keyword evidence="3" id="KW-0238">DNA-binding</keyword>
<keyword evidence="2" id="KW-0805">Transcription regulation</keyword>
<dbReference type="InterPro" id="IPR058163">
    <property type="entry name" value="LysR-type_TF_proteobact-type"/>
</dbReference>
<dbReference type="GO" id="GO:0006351">
    <property type="term" value="P:DNA-templated transcription"/>
    <property type="evidence" value="ECO:0007669"/>
    <property type="project" value="TreeGrafter"/>
</dbReference>
<evidence type="ECO:0000313" key="7">
    <source>
        <dbReference type="Proteomes" id="UP000247746"/>
    </source>
</evidence>
<keyword evidence="4" id="KW-0804">Transcription</keyword>
<dbReference type="CDD" id="cd08432">
    <property type="entry name" value="PBP2_GcdR_TrpI_HvrB_AmpR_like"/>
    <property type="match status" value="1"/>
</dbReference>
<evidence type="ECO:0000256" key="2">
    <source>
        <dbReference type="ARBA" id="ARBA00023015"/>
    </source>
</evidence>
<dbReference type="SUPFAM" id="SSF53850">
    <property type="entry name" value="Periplasmic binding protein-like II"/>
    <property type="match status" value="1"/>
</dbReference>
<evidence type="ECO:0000313" key="6">
    <source>
        <dbReference type="EMBL" id="PYE38643.1"/>
    </source>
</evidence>
<dbReference type="SUPFAM" id="SSF46785">
    <property type="entry name" value="Winged helix' DNA-binding domain"/>
    <property type="match status" value="1"/>
</dbReference>
<dbReference type="OrthoDB" id="5526340at2"/>
<dbReference type="GO" id="GO:0043565">
    <property type="term" value="F:sequence-specific DNA binding"/>
    <property type="evidence" value="ECO:0007669"/>
    <property type="project" value="TreeGrafter"/>
</dbReference>
<dbReference type="Proteomes" id="UP000247746">
    <property type="component" value="Unassembled WGS sequence"/>
</dbReference>
<feature type="domain" description="HTH lysR-type" evidence="5">
    <location>
        <begin position="5"/>
        <end position="65"/>
    </location>
</feature>
<proteinExistence type="inferred from homology"/>
<sequence length="309" mass="34031">MKSPIHLNALKAFEASARHQSFSAAANELNVTPAAVGQLVKTLEEWLDTPLFHRMSSGKTRLITTETAQSALPLIQEGFDKLAQGLDILKDNAISGVLTVAVSPAFAAKWLLPRLHHFQAICTQTNVNLNTNLKPVDFASQRIDIGIRFGVGNWQGLGAEKLMDEEVYPVCSPALLEDPTRFTTTDKLLNETLIHDQSMDAHTSFPSWSSWLKKAGVTGPLITKSIQINNSAAVLQSAIDGHGVALARSVMAKDDLAAGRLVRLFPDIYFESPLAYYVIYRPECAALPRVQAFKNWLFKEVENQAFKSE</sequence>
<dbReference type="GO" id="GO:0003700">
    <property type="term" value="F:DNA-binding transcription factor activity"/>
    <property type="evidence" value="ECO:0007669"/>
    <property type="project" value="InterPro"/>
</dbReference>
<dbReference type="NCBIfam" id="NF008352">
    <property type="entry name" value="PRK11139.1"/>
    <property type="match status" value="1"/>
</dbReference>
<comment type="similarity">
    <text evidence="1">Belongs to the LysR transcriptional regulatory family.</text>
</comment>
<comment type="caution">
    <text evidence="6">The sequence shown here is derived from an EMBL/GenBank/DDBJ whole genome shotgun (WGS) entry which is preliminary data.</text>
</comment>
<name>A0A2V4UEN1_9GAMM</name>